<dbReference type="Proteomes" id="UP000194236">
    <property type="component" value="Unassembled WGS sequence"/>
</dbReference>
<name>A0A1Y3BL49_EURMA</name>
<evidence type="ECO:0000259" key="1">
    <source>
        <dbReference type="Pfam" id="PF13872"/>
    </source>
</evidence>
<dbReference type="Pfam" id="PF13872">
    <property type="entry name" value="AAA_34"/>
    <property type="match status" value="1"/>
</dbReference>
<dbReference type="OrthoDB" id="421838at2759"/>
<dbReference type="EMBL" id="MUJZ01012327">
    <property type="protein sequence ID" value="OTF81689.1"/>
    <property type="molecule type" value="Genomic_DNA"/>
</dbReference>
<evidence type="ECO:0000313" key="3">
    <source>
        <dbReference type="Proteomes" id="UP000194236"/>
    </source>
</evidence>
<feature type="domain" description="Strawberry notch AAA" evidence="1">
    <location>
        <begin position="1"/>
        <end position="98"/>
    </location>
</feature>
<gene>
    <name evidence="2" type="ORF">BLA29_015071</name>
</gene>
<dbReference type="InterPro" id="IPR039187">
    <property type="entry name" value="SNO_AAA"/>
</dbReference>
<dbReference type="GO" id="GO:0005634">
    <property type="term" value="C:nucleus"/>
    <property type="evidence" value="ECO:0007669"/>
    <property type="project" value="TreeGrafter"/>
</dbReference>
<dbReference type="AlphaFoldDB" id="A0A1Y3BL49"/>
<dbReference type="GO" id="GO:0031490">
    <property type="term" value="F:chromatin DNA binding"/>
    <property type="evidence" value="ECO:0007669"/>
    <property type="project" value="TreeGrafter"/>
</dbReference>
<dbReference type="SUPFAM" id="SSF52540">
    <property type="entry name" value="P-loop containing nucleoside triphosphate hydrolases"/>
    <property type="match status" value="1"/>
</dbReference>
<proteinExistence type="predicted"/>
<reference evidence="2 3" key="1">
    <citation type="submission" date="2017-03" db="EMBL/GenBank/DDBJ databases">
        <title>Genome Survey of Euroglyphus maynei.</title>
        <authorList>
            <person name="Arlian L.G."/>
            <person name="Morgan M.S."/>
            <person name="Rider S.D."/>
        </authorList>
    </citation>
    <scope>NUCLEOTIDE SEQUENCE [LARGE SCALE GENOMIC DNA]</scope>
    <source>
        <strain evidence="2">Arlian Lab</strain>
        <tissue evidence="2">Whole body</tissue>
    </source>
</reference>
<protein>
    <recommendedName>
        <fullName evidence="1">Strawberry notch AAA domain-containing protein</fullName>
    </recommendedName>
</protein>
<dbReference type="InterPro" id="IPR027417">
    <property type="entry name" value="P-loop_NTPase"/>
</dbReference>
<dbReference type="PANTHER" id="PTHR12706:SF30">
    <property type="entry name" value="PROTEIN STRAWBERRY NOTCH-RELATED"/>
    <property type="match status" value="1"/>
</dbReference>
<organism evidence="2 3">
    <name type="scientific">Euroglyphus maynei</name>
    <name type="common">Mayne's house dust mite</name>
    <dbReference type="NCBI Taxonomy" id="6958"/>
    <lineage>
        <taxon>Eukaryota</taxon>
        <taxon>Metazoa</taxon>
        <taxon>Ecdysozoa</taxon>
        <taxon>Arthropoda</taxon>
        <taxon>Chelicerata</taxon>
        <taxon>Arachnida</taxon>
        <taxon>Acari</taxon>
        <taxon>Acariformes</taxon>
        <taxon>Sarcoptiformes</taxon>
        <taxon>Astigmata</taxon>
        <taxon>Psoroptidia</taxon>
        <taxon>Analgoidea</taxon>
        <taxon>Pyroglyphidae</taxon>
        <taxon>Pyroglyphinae</taxon>
        <taxon>Euroglyphus</taxon>
    </lineage>
</organism>
<sequence>STYHSLIGESTSISGRFSTRFQQILQWCGEDFDGVIIFDECHKAKNLFPSGTTRATKTGQAVLDLQRCLPKARVVYASATGATEPKNMGYMTRLGIWGL</sequence>
<comment type="caution">
    <text evidence="2">The sequence shown here is derived from an EMBL/GenBank/DDBJ whole genome shotgun (WGS) entry which is preliminary data.</text>
</comment>
<feature type="non-terminal residue" evidence="2">
    <location>
        <position position="99"/>
    </location>
</feature>
<dbReference type="GO" id="GO:0042393">
    <property type="term" value="F:histone binding"/>
    <property type="evidence" value="ECO:0007669"/>
    <property type="project" value="TreeGrafter"/>
</dbReference>
<feature type="non-terminal residue" evidence="2">
    <location>
        <position position="1"/>
    </location>
</feature>
<keyword evidence="3" id="KW-1185">Reference proteome</keyword>
<dbReference type="InterPro" id="IPR026741">
    <property type="entry name" value="SNO"/>
</dbReference>
<evidence type="ECO:0000313" key="2">
    <source>
        <dbReference type="EMBL" id="OTF81689.1"/>
    </source>
</evidence>
<dbReference type="GO" id="GO:0006355">
    <property type="term" value="P:regulation of DNA-templated transcription"/>
    <property type="evidence" value="ECO:0007669"/>
    <property type="project" value="InterPro"/>
</dbReference>
<accession>A0A1Y3BL49</accession>
<dbReference type="PANTHER" id="PTHR12706">
    <property type="entry name" value="STRAWBERRY NOTCH-RELATED"/>
    <property type="match status" value="1"/>
</dbReference>